<evidence type="ECO:0000313" key="6">
    <source>
        <dbReference type="EMBL" id="KAK9266396.1"/>
    </source>
</evidence>
<reference evidence="6 7" key="1">
    <citation type="journal article" date="2024" name="Plant J.">
        <title>Genome sequences and population genomics reveal climatic adaptation and genomic divergence between two closely related sweetgum species.</title>
        <authorList>
            <person name="Xu W.Q."/>
            <person name="Ren C.Q."/>
            <person name="Zhang X.Y."/>
            <person name="Comes H.P."/>
            <person name="Liu X.H."/>
            <person name="Li Y.G."/>
            <person name="Kettle C.J."/>
            <person name="Jalonen R."/>
            <person name="Gaisberger H."/>
            <person name="Ma Y.Z."/>
            <person name="Qiu Y.X."/>
        </authorList>
    </citation>
    <scope>NUCLEOTIDE SEQUENCE [LARGE SCALE GENOMIC DNA]</scope>
    <source>
        <strain evidence="6">Hangzhou</strain>
    </source>
</reference>
<dbReference type="GO" id="GO:0008194">
    <property type="term" value="F:UDP-glycosyltransferase activity"/>
    <property type="evidence" value="ECO:0007669"/>
    <property type="project" value="InterPro"/>
</dbReference>
<dbReference type="CDD" id="cd03784">
    <property type="entry name" value="GT1_Gtf-like"/>
    <property type="match status" value="1"/>
</dbReference>
<comment type="similarity">
    <text evidence="1 3">Belongs to the UDP-glycosyltransferase family.</text>
</comment>
<evidence type="ECO:0000256" key="1">
    <source>
        <dbReference type="ARBA" id="ARBA00009995"/>
    </source>
</evidence>
<gene>
    <name evidence="6" type="ORF">L1049_025253</name>
</gene>
<comment type="caution">
    <text evidence="6">The sequence shown here is derived from an EMBL/GenBank/DDBJ whole genome shotgun (WGS) entry which is preliminary data.</text>
</comment>
<dbReference type="SUPFAM" id="SSF53756">
    <property type="entry name" value="UDP-Glycosyltransferase/glycogen phosphorylase"/>
    <property type="match status" value="1"/>
</dbReference>
<dbReference type="AlphaFoldDB" id="A0AAP0N622"/>
<dbReference type="Gene3D" id="3.40.50.2000">
    <property type="entry name" value="Glycogen Phosphorylase B"/>
    <property type="match status" value="2"/>
</dbReference>
<dbReference type="EC" id="2.4.1.-" evidence="4"/>
<dbReference type="PANTHER" id="PTHR48044">
    <property type="entry name" value="GLYCOSYLTRANSFERASE"/>
    <property type="match status" value="1"/>
</dbReference>
<keyword evidence="3" id="KW-0328">Glycosyltransferase</keyword>
<feature type="domain" description="Glycosyltransferase N-terminal" evidence="5">
    <location>
        <begin position="9"/>
        <end position="235"/>
    </location>
</feature>
<keyword evidence="2 3" id="KW-0808">Transferase</keyword>
<name>A0AAP0N622_LIQFO</name>
<organism evidence="6 7">
    <name type="scientific">Liquidambar formosana</name>
    <name type="common">Formosan gum</name>
    <dbReference type="NCBI Taxonomy" id="63359"/>
    <lineage>
        <taxon>Eukaryota</taxon>
        <taxon>Viridiplantae</taxon>
        <taxon>Streptophyta</taxon>
        <taxon>Embryophyta</taxon>
        <taxon>Tracheophyta</taxon>
        <taxon>Spermatophyta</taxon>
        <taxon>Magnoliopsida</taxon>
        <taxon>eudicotyledons</taxon>
        <taxon>Gunneridae</taxon>
        <taxon>Pentapetalae</taxon>
        <taxon>Saxifragales</taxon>
        <taxon>Altingiaceae</taxon>
        <taxon>Liquidambar</taxon>
    </lineage>
</organism>
<dbReference type="InterPro" id="IPR058980">
    <property type="entry name" value="Glyco_transf_N"/>
</dbReference>
<evidence type="ECO:0000259" key="5">
    <source>
        <dbReference type="Pfam" id="PF26168"/>
    </source>
</evidence>
<dbReference type="EMBL" id="JBBPBK010000153">
    <property type="protein sequence ID" value="KAK9266396.1"/>
    <property type="molecule type" value="Genomic_DNA"/>
</dbReference>
<dbReference type="Proteomes" id="UP001415857">
    <property type="component" value="Unassembled WGS sequence"/>
</dbReference>
<evidence type="ECO:0000256" key="4">
    <source>
        <dbReference type="RuleBase" id="RU362057"/>
    </source>
</evidence>
<dbReference type="Pfam" id="PF00201">
    <property type="entry name" value="UDPGT"/>
    <property type="match status" value="1"/>
</dbReference>
<dbReference type="InterPro" id="IPR035595">
    <property type="entry name" value="UDP_glycos_trans_CS"/>
</dbReference>
<accession>A0AAP0N622</accession>
<dbReference type="PANTHER" id="PTHR48044:SF9">
    <property type="entry name" value="UDP-GLYCOSYLTRANSFERASE SUPERFAMILY PROTEIN"/>
    <property type="match status" value="1"/>
</dbReference>
<evidence type="ECO:0000256" key="2">
    <source>
        <dbReference type="ARBA" id="ARBA00022679"/>
    </source>
</evidence>
<proteinExistence type="inferred from homology"/>
<dbReference type="GO" id="GO:1901137">
    <property type="term" value="P:carbohydrate derivative biosynthetic process"/>
    <property type="evidence" value="ECO:0007669"/>
    <property type="project" value="UniProtKB-ARBA"/>
</dbReference>
<dbReference type="Pfam" id="PF26168">
    <property type="entry name" value="Glyco_transf_N"/>
    <property type="match status" value="1"/>
</dbReference>
<evidence type="ECO:0000313" key="7">
    <source>
        <dbReference type="Proteomes" id="UP001415857"/>
    </source>
</evidence>
<sequence length="445" mass="50054">MEKKQHSPSILMLPWLAHGHISPFLELAKMLSERNFHIYLCSTPINLEPIRETLPKKFLSSIQLIEIHLPSSPQLPPHYHTTKGLPPHLMSTLKTAFDTSKPAFSNILKSLKPQLVIYDFLQPWVPIAAREENINAVVFVTCGAATVSFLIHCANSPGKEYPFHAFHFPESECDKITLFMHDISNGLKNKDRFTECIERSSNIVLIKTSKEMEAKYVEYLAVLLGKEIVTVGPLVQEPVNKDDVAIMEWLSKKDPSSVVFVSFGSEYFLSKQEIEEIAHGLELSQVSFIWVVRFHGGDKISVDEALPEGFLKRIGEKGIVVEGWAPQAKILAHSSIGGFVSHCGWSSTLEGVMYGVPIIAMPMHLDQPLNARLVGEIGGALEVKRQNERLKREEIASVIKEVVVQEQGVDLRRKAKEVSERMRRKGDEEMDVVVEELMQLTGESR</sequence>
<keyword evidence="7" id="KW-1185">Reference proteome</keyword>
<protein>
    <recommendedName>
        <fullName evidence="4">Glycosyltransferase</fullName>
        <ecNumber evidence="4">2.4.1.-</ecNumber>
    </recommendedName>
</protein>
<dbReference type="InterPro" id="IPR002213">
    <property type="entry name" value="UDP_glucos_trans"/>
</dbReference>
<dbReference type="FunFam" id="3.40.50.2000:FF:000060">
    <property type="entry name" value="Glycosyltransferase"/>
    <property type="match status" value="1"/>
</dbReference>
<dbReference type="PROSITE" id="PS00375">
    <property type="entry name" value="UDPGT"/>
    <property type="match status" value="1"/>
</dbReference>
<evidence type="ECO:0000256" key="3">
    <source>
        <dbReference type="RuleBase" id="RU003718"/>
    </source>
</evidence>